<feature type="transmembrane region" description="Helical" evidence="1">
    <location>
        <begin position="129"/>
        <end position="152"/>
    </location>
</feature>
<dbReference type="EMBL" id="JADKGY010000029">
    <property type="protein sequence ID" value="MBK9984282.1"/>
    <property type="molecule type" value="Genomic_DNA"/>
</dbReference>
<dbReference type="GO" id="GO:0008237">
    <property type="term" value="F:metallopeptidase activity"/>
    <property type="evidence" value="ECO:0007669"/>
    <property type="project" value="UniProtKB-KW"/>
</dbReference>
<feature type="transmembrane region" description="Helical" evidence="1">
    <location>
        <begin position="88"/>
        <end position="113"/>
    </location>
</feature>
<dbReference type="Pfam" id="PF02517">
    <property type="entry name" value="Rce1-like"/>
    <property type="match status" value="1"/>
</dbReference>
<keyword evidence="3" id="KW-0645">Protease</keyword>
<evidence type="ECO:0000313" key="3">
    <source>
        <dbReference type="EMBL" id="MBK9984282.1"/>
    </source>
</evidence>
<dbReference type="GO" id="GO:0080120">
    <property type="term" value="P:CAAX-box protein maturation"/>
    <property type="evidence" value="ECO:0007669"/>
    <property type="project" value="UniProtKB-ARBA"/>
</dbReference>
<feature type="transmembrane region" description="Helical" evidence="1">
    <location>
        <begin position="183"/>
        <end position="203"/>
    </location>
</feature>
<feature type="transmembrane region" description="Helical" evidence="1">
    <location>
        <begin position="215"/>
        <end position="234"/>
    </location>
</feature>
<feature type="transmembrane region" description="Helical" evidence="1">
    <location>
        <begin position="264"/>
        <end position="281"/>
    </location>
</feature>
<reference evidence="3 4" key="1">
    <citation type="submission" date="2020-10" db="EMBL/GenBank/DDBJ databases">
        <title>Connecting structure to function with the recovery of over 1000 high-quality activated sludge metagenome-assembled genomes encoding full-length rRNA genes using long-read sequencing.</title>
        <authorList>
            <person name="Singleton C.M."/>
            <person name="Petriglieri F."/>
            <person name="Kristensen J.M."/>
            <person name="Kirkegaard R.H."/>
            <person name="Michaelsen T.Y."/>
            <person name="Andersen M.H."/>
            <person name="Karst S.M."/>
            <person name="Dueholm M.S."/>
            <person name="Nielsen P.H."/>
            <person name="Albertsen M."/>
        </authorList>
    </citation>
    <scope>NUCLEOTIDE SEQUENCE [LARGE SCALE GENOMIC DNA]</scope>
    <source>
        <strain evidence="3">Ribe_18-Q3-R11-54_MAXAC.273</strain>
    </source>
</reference>
<name>A0A9D7XV26_9BACT</name>
<feature type="transmembrane region" description="Helical" evidence="1">
    <location>
        <begin position="240"/>
        <end position="257"/>
    </location>
</feature>
<protein>
    <submittedName>
        <fullName evidence="3">CPBP family intramembrane metalloprotease</fullName>
    </submittedName>
</protein>
<gene>
    <name evidence="3" type="ORF">IPP15_18265</name>
</gene>
<feature type="domain" description="CAAX prenyl protease 2/Lysostaphin resistance protein A-like" evidence="2">
    <location>
        <begin position="185"/>
        <end position="272"/>
    </location>
</feature>
<evidence type="ECO:0000259" key="2">
    <source>
        <dbReference type="Pfam" id="PF02517"/>
    </source>
</evidence>
<dbReference type="GO" id="GO:0004175">
    <property type="term" value="F:endopeptidase activity"/>
    <property type="evidence" value="ECO:0007669"/>
    <property type="project" value="UniProtKB-ARBA"/>
</dbReference>
<accession>A0A9D7XV26</accession>
<dbReference type="InterPro" id="IPR052710">
    <property type="entry name" value="CAAX_protease"/>
</dbReference>
<organism evidence="3 4">
    <name type="scientific">Candidatus Opimibacter skivensis</name>
    <dbReference type="NCBI Taxonomy" id="2982028"/>
    <lineage>
        <taxon>Bacteria</taxon>
        <taxon>Pseudomonadati</taxon>
        <taxon>Bacteroidota</taxon>
        <taxon>Saprospiria</taxon>
        <taxon>Saprospirales</taxon>
        <taxon>Saprospiraceae</taxon>
        <taxon>Candidatus Opimibacter</taxon>
    </lineage>
</organism>
<dbReference type="Proteomes" id="UP000808337">
    <property type="component" value="Unassembled WGS sequence"/>
</dbReference>
<evidence type="ECO:0000313" key="4">
    <source>
        <dbReference type="Proteomes" id="UP000808337"/>
    </source>
</evidence>
<feature type="transmembrane region" description="Helical" evidence="1">
    <location>
        <begin position="296"/>
        <end position="315"/>
    </location>
</feature>
<comment type="caution">
    <text evidence="3">The sequence shown here is derived from an EMBL/GenBank/DDBJ whole genome shotgun (WGS) entry which is preliminary data.</text>
</comment>
<keyword evidence="1" id="KW-0812">Transmembrane</keyword>
<keyword evidence="1" id="KW-0472">Membrane</keyword>
<proteinExistence type="predicted"/>
<evidence type="ECO:0000256" key="1">
    <source>
        <dbReference type="SAM" id="Phobius"/>
    </source>
</evidence>
<keyword evidence="3" id="KW-0482">Metalloprotease</keyword>
<dbReference type="InterPro" id="IPR003675">
    <property type="entry name" value="Rce1/LyrA-like_dom"/>
</dbReference>
<dbReference type="AlphaFoldDB" id="A0A9D7XV26"/>
<feature type="transmembrane region" description="Helical" evidence="1">
    <location>
        <begin position="37"/>
        <end position="68"/>
    </location>
</feature>
<dbReference type="PANTHER" id="PTHR36435:SF1">
    <property type="entry name" value="CAAX AMINO TERMINAL PROTEASE FAMILY PROTEIN"/>
    <property type="match status" value="1"/>
</dbReference>
<keyword evidence="1" id="KW-1133">Transmembrane helix</keyword>
<sequence>MTLNRTDIFSHLSGSGILCNSRNAYFAQKYNMRGYDYFLRLVVLIGLALFGMLVTTLVSALILMASGLSMAEIMKMSEMGMQDLSAGLIRALLATQHLFVFILPGLAFGFIFYRSKIFQGFQLSKNPGLMLAVSGILFLIASYPLVNLSFMLNEATPLPAWAGDFENQAEDTLKKVLEMNSPLIFIFNLLLIAFLPGIGEELIFRGIIQKQLSGVLKNPIAAIWISAIIFSAIHLQFEGFFPRVVLGATLGYLYYWTGNLWVPIIAHAFNNGIQIILIYFTGVDLSEFDQKGTDQLQWWMIPLSVGAMFLIYNTITKKRTAIEY</sequence>
<dbReference type="PANTHER" id="PTHR36435">
    <property type="entry name" value="SLR1288 PROTEIN"/>
    <property type="match status" value="1"/>
</dbReference>
<keyword evidence="3" id="KW-0378">Hydrolase</keyword>